<dbReference type="EMBL" id="FOFB01000006">
    <property type="protein sequence ID" value="SEQ15679.1"/>
    <property type="molecule type" value="Genomic_DNA"/>
</dbReference>
<keyword evidence="1" id="KW-0732">Signal</keyword>
<gene>
    <name evidence="3" type="ORF">SAMN05444359_10693</name>
</gene>
<dbReference type="InParanoid" id="A0A1H9DQH0"/>
<sequence>MTKNFTSLKGLILGLSLLFTCAGLQAQFAGDLKFGIQLSPTFSGMTTNDNLINRDGSNLGLKLGVIGEYYFAETYSIHTGLGFHFNAGGTLFYEDQYQKVDIWAESLDGALTTVPDSIAGGLAYKYDLQYLEIPLGLTLRTREFGYIRYFVRPAIHLGILTQSRGSIKNAGFISDEESFDISKETNSFNLGWSLGGGIEYSISESTSLIGGIAFQSGFADVTTDKGTSLLREGRNPTEDDSRGKINSLVIMLGVMF</sequence>
<dbReference type="Proteomes" id="UP000199021">
    <property type="component" value="Unassembled WGS sequence"/>
</dbReference>
<name>A0A1H9DQH0_9BACT</name>
<dbReference type="AlphaFoldDB" id="A0A1H9DQH0"/>
<proteinExistence type="predicted"/>
<evidence type="ECO:0000313" key="3">
    <source>
        <dbReference type="EMBL" id="SEQ15679.1"/>
    </source>
</evidence>
<evidence type="ECO:0000256" key="1">
    <source>
        <dbReference type="SAM" id="SignalP"/>
    </source>
</evidence>
<protein>
    <submittedName>
        <fullName evidence="3">Outer membrane protein beta-barrel domain-containing protein</fullName>
    </submittedName>
</protein>
<feature type="signal peptide" evidence="1">
    <location>
        <begin position="1"/>
        <end position="26"/>
    </location>
</feature>
<dbReference type="Pfam" id="PF13568">
    <property type="entry name" value="OMP_b-brl_2"/>
    <property type="match status" value="1"/>
</dbReference>
<dbReference type="OrthoDB" id="978236at2"/>
<evidence type="ECO:0000259" key="2">
    <source>
        <dbReference type="Pfam" id="PF13568"/>
    </source>
</evidence>
<feature type="chain" id="PRO_5011463332" evidence="1">
    <location>
        <begin position="27"/>
        <end position="256"/>
    </location>
</feature>
<reference evidence="4" key="1">
    <citation type="submission" date="2016-10" db="EMBL/GenBank/DDBJ databases">
        <authorList>
            <person name="Varghese N."/>
            <person name="Submissions S."/>
        </authorList>
    </citation>
    <scope>NUCLEOTIDE SEQUENCE [LARGE SCALE GENOMIC DNA]</scope>
    <source>
        <strain evidence="4">DSM 24740</strain>
    </source>
</reference>
<accession>A0A1H9DQH0</accession>
<dbReference type="InterPro" id="IPR025665">
    <property type="entry name" value="Beta-barrel_OMP_2"/>
</dbReference>
<organism evidence="3 4">
    <name type="scientific">Neolewinella agarilytica</name>
    <dbReference type="NCBI Taxonomy" id="478744"/>
    <lineage>
        <taxon>Bacteria</taxon>
        <taxon>Pseudomonadati</taxon>
        <taxon>Bacteroidota</taxon>
        <taxon>Saprospiria</taxon>
        <taxon>Saprospirales</taxon>
        <taxon>Lewinellaceae</taxon>
        <taxon>Neolewinella</taxon>
    </lineage>
</organism>
<dbReference type="RefSeq" id="WP_090166730.1">
    <property type="nucleotide sequence ID" value="NZ_FOFB01000006.1"/>
</dbReference>
<keyword evidence="4" id="KW-1185">Reference proteome</keyword>
<feature type="domain" description="Outer membrane protein beta-barrel" evidence="2">
    <location>
        <begin position="26"/>
        <end position="219"/>
    </location>
</feature>
<evidence type="ECO:0000313" key="4">
    <source>
        <dbReference type="Proteomes" id="UP000199021"/>
    </source>
</evidence>